<keyword evidence="1" id="KW-0812">Transmembrane</keyword>
<keyword evidence="1" id="KW-1133">Transmembrane helix</keyword>
<evidence type="ECO:0000313" key="2">
    <source>
        <dbReference type="EMBL" id="GAN52866.1"/>
    </source>
</evidence>
<dbReference type="EMBL" id="BALE01000003">
    <property type="protein sequence ID" value="GAN52866.1"/>
    <property type="molecule type" value="Genomic_DNA"/>
</dbReference>
<comment type="caution">
    <text evidence="2">The sequence shown here is derived from an EMBL/GenBank/DDBJ whole genome shotgun (WGS) entry which is preliminary data.</text>
</comment>
<dbReference type="RefSeq" id="WP_048846250.1">
    <property type="nucleotide sequence ID" value="NZ_BALE01000003.1"/>
</dbReference>
<gene>
    <name evidence="2" type="ORF">Tasa_003_044</name>
</gene>
<name>A0A0D6MH92_9PROT</name>
<evidence type="ECO:0000313" key="3">
    <source>
        <dbReference type="Proteomes" id="UP000032679"/>
    </source>
</evidence>
<organism evidence="2 3">
    <name type="scientific">Tanticharoenia sakaeratensis NBRC 103193</name>
    <dbReference type="NCBI Taxonomy" id="1231623"/>
    <lineage>
        <taxon>Bacteria</taxon>
        <taxon>Pseudomonadati</taxon>
        <taxon>Pseudomonadota</taxon>
        <taxon>Alphaproteobacteria</taxon>
        <taxon>Acetobacterales</taxon>
        <taxon>Acetobacteraceae</taxon>
        <taxon>Tanticharoenia</taxon>
    </lineage>
</organism>
<sequence length="148" mass="15622">MSILLATLISLCGTALTSLMLWPLLRMLSDDMARGLVLLLLLPGLATALWWVPEVHVSSEWGRALLRGLCLAPLALVAPLHARARLAPNLRRAAAGLGADARARARLLWWPAYGAPVLLGAVLALVAGLGGTVLGDLHLPGPVITHTR</sequence>
<feature type="transmembrane region" description="Helical" evidence="1">
    <location>
        <begin position="6"/>
        <end position="25"/>
    </location>
</feature>
<reference evidence="2 3" key="1">
    <citation type="submission" date="2012-10" db="EMBL/GenBank/DDBJ databases">
        <title>Genome sequencing of Tanticharoenia sakaeratensis NBRC 103193.</title>
        <authorList>
            <person name="Azuma Y."/>
            <person name="Hadano H."/>
            <person name="Hirakawa H."/>
            <person name="Matsushita K."/>
        </authorList>
    </citation>
    <scope>NUCLEOTIDE SEQUENCE [LARGE SCALE GENOMIC DNA]</scope>
    <source>
        <strain evidence="2 3">NBRC 103193</strain>
    </source>
</reference>
<evidence type="ECO:0000256" key="1">
    <source>
        <dbReference type="SAM" id="Phobius"/>
    </source>
</evidence>
<keyword evidence="3" id="KW-1185">Reference proteome</keyword>
<dbReference type="AlphaFoldDB" id="A0A0D6MH92"/>
<dbReference type="STRING" id="1231623.Tasa_003_044"/>
<feature type="transmembrane region" description="Helical" evidence="1">
    <location>
        <begin position="32"/>
        <end position="52"/>
    </location>
</feature>
<dbReference type="Proteomes" id="UP000032679">
    <property type="component" value="Unassembled WGS sequence"/>
</dbReference>
<feature type="transmembrane region" description="Helical" evidence="1">
    <location>
        <begin position="64"/>
        <end position="82"/>
    </location>
</feature>
<keyword evidence="1" id="KW-0472">Membrane</keyword>
<proteinExistence type="predicted"/>
<feature type="transmembrane region" description="Helical" evidence="1">
    <location>
        <begin position="107"/>
        <end position="130"/>
    </location>
</feature>
<accession>A0A0D6MH92</accession>
<protein>
    <submittedName>
        <fullName evidence="2">Uncharacterized protein</fullName>
    </submittedName>
</protein>